<feature type="transmembrane region" description="Helical" evidence="7">
    <location>
        <begin position="84"/>
        <end position="102"/>
    </location>
</feature>
<keyword evidence="5 7" id="KW-1133">Transmembrane helix</keyword>
<dbReference type="InterPro" id="IPR020846">
    <property type="entry name" value="MFS_dom"/>
</dbReference>
<feature type="transmembrane region" description="Helical" evidence="7">
    <location>
        <begin position="351"/>
        <end position="371"/>
    </location>
</feature>
<evidence type="ECO:0000256" key="4">
    <source>
        <dbReference type="ARBA" id="ARBA00022692"/>
    </source>
</evidence>
<dbReference type="RefSeq" id="WP_377366914.1">
    <property type="nucleotide sequence ID" value="NZ_JBHTMN010000011.1"/>
</dbReference>
<dbReference type="SUPFAM" id="SSF103473">
    <property type="entry name" value="MFS general substrate transporter"/>
    <property type="match status" value="1"/>
</dbReference>
<dbReference type="InterPro" id="IPR036259">
    <property type="entry name" value="MFS_trans_sf"/>
</dbReference>
<proteinExistence type="predicted"/>
<comment type="caution">
    <text evidence="9">The sequence shown here is derived from an EMBL/GenBank/DDBJ whole genome shotgun (WGS) entry which is preliminary data.</text>
</comment>
<keyword evidence="2" id="KW-0813">Transport</keyword>
<keyword evidence="10" id="KW-1185">Reference proteome</keyword>
<dbReference type="Proteomes" id="UP001597059">
    <property type="component" value="Unassembled WGS sequence"/>
</dbReference>
<reference evidence="10" key="1">
    <citation type="journal article" date="2019" name="Int. J. Syst. Evol. Microbiol.">
        <title>The Global Catalogue of Microorganisms (GCM) 10K type strain sequencing project: providing services to taxonomists for standard genome sequencing and annotation.</title>
        <authorList>
            <consortium name="The Broad Institute Genomics Platform"/>
            <consortium name="The Broad Institute Genome Sequencing Center for Infectious Disease"/>
            <person name="Wu L."/>
            <person name="Ma J."/>
        </authorList>
    </citation>
    <scope>NUCLEOTIDE SEQUENCE [LARGE SCALE GENOMIC DNA]</scope>
    <source>
        <strain evidence="10">JCM 30774</strain>
    </source>
</reference>
<feature type="transmembrane region" description="Helical" evidence="7">
    <location>
        <begin position="254"/>
        <end position="273"/>
    </location>
</feature>
<dbReference type="InterPro" id="IPR050171">
    <property type="entry name" value="MFS_Transporters"/>
</dbReference>
<evidence type="ECO:0000256" key="1">
    <source>
        <dbReference type="ARBA" id="ARBA00004651"/>
    </source>
</evidence>
<evidence type="ECO:0000256" key="6">
    <source>
        <dbReference type="ARBA" id="ARBA00023136"/>
    </source>
</evidence>
<dbReference type="EMBL" id="JBHTMN010000011">
    <property type="protein sequence ID" value="MFD1383541.1"/>
    <property type="molecule type" value="Genomic_DNA"/>
</dbReference>
<evidence type="ECO:0000256" key="2">
    <source>
        <dbReference type="ARBA" id="ARBA00022448"/>
    </source>
</evidence>
<dbReference type="PROSITE" id="PS50850">
    <property type="entry name" value="MFS"/>
    <property type="match status" value="1"/>
</dbReference>
<feature type="transmembrane region" description="Helical" evidence="7">
    <location>
        <begin position="219"/>
        <end position="242"/>
    </location>
</feature>
<evidence type="ECO:0000313" key="9">
    <source>
        <dbReference type="EMBL" id="MFD1383541.1"/>
    </source>
</evidence>
<dbReference type="Gene3D" id="1.20.1250.20">
    <property type="entry name" value="MFS general substrate transporter like domains"/>
    <property type="match status" value="1"/>
</dbReference>
<feature type="transmembrane region" description="Helical" evidence="7">
    <location>
        <begin position="52"/>
        <end position="72"/>
    </location>
</feature>
<accession>A0ABW4B0U1</accession>
<evidence type="ECO:0000256" key="5">
    <source>
        <dbReference type="ARBA" id="ARBA00022989"/>
    </source>
</evidence>
<evidence type="ECO:0000259" key="8">
    <source>
        <dbReference type="PROSITE" id="PS50850"/>
    </source>
</evidence>
<sequence>MKKNRYNTLSPSNTSLLTRIGACLAVCAALMSSGLPSPLYTHYQLLFDLSSSSISAIFSAYAVGVLSALLLNIKISRYIRNRKYLLLSGSLILIVSNIVLALASNEAALYLGRYLSGIATGTLLGAAAATLLELHPKKNPRATAVQSTVAFTLGSALGPVISGVFIQYDLSPLFWSYWVIILVALCSIPLFLLTDQWITPPKATQKSTSPTLKTRPFHLSPLFFISGLTLIIGWSVGSVLMAVGTKIAIEQVGISSALLAAALLMGFQLSAGIGQLLSGYITPKMSVTSGIALTISALALINLFSIFHAAIGFSLSVFICGFGYGISFVGATGLINQNSPNKELANNISRYYFIGYIFGNAFPAMLVGLLMDQFETSISIGLLSVWLLSITAILYFLIYKNEKAA</sequence>
<evidence type="ECO:0000256" key="7">
    <source>
        <dbReference type="SAM" id="Phobius"/>
    </source>
</evidence>
<keyword evidence="4 7" id="KW-0812">Transmembrane</keyword>
<feature type="transmembrane region" description="Helical" evidence="7">
    <location>
        <begin position="377"/>
        <end position="398"/>
    </location>
</feature>
<keyword evidence="6 7" id="KW-0472">Membrane</keyword>
<feature type="transmembrane region" description="Helical" evidence="7">
    <location>
        <begin position="144"/>
        <end position="168"/>
    </location>
</feature>
<name>A0ABW4B0U1_9GAMM</name>
<evidence type="ECO:0000256" key="3">
    <source>
        <dbReference type="ARBA" id="ARBA00022475"/>
    </source>
</evidence>
<organism evidence="9 10">
    <name type="scientific">Rhodanobacter aciditrophus</name>
    <dbReference type="NCBI Taxonomy" id="1623218"/>
    <lineage>
        <taxon>Bacteria</taxon>
        <taxon>Pseudomonadati</taxon>
        <taxon>Pseudomonadota</taxon>
        <taxon>Gammaproteobacteria</taxon>
        <taxon>Lysobacterales</taxon>
        <taxon>Rhodanobacteraceae</taxon>
        <taxon>Rhodanobacter</taxon>
    </lineage>
</organism>
<feature type="transmembrane region" description="Helical" evidence="7">
    <location>
        <begin position="174"/>
        <end position="198"/>
    </location>
</feature>
<gene>
    <name evidence="9" type="ORF">ACFQ45_09195</name>
</gene>
<dbReference type="PANTHER" id="PTHR23517:SF13">
    <property type="entry name" value="MAJOR FACILITATOR SUPERFAMILY MFS_1"/>
    <property type="match status" value="1"/>
</dbReference>
<feature type="transmembrane region" description="Helical" evidence="7">
    <location>
        <begin position="285"/>
        <end position="304"/>
    </location>
</feature>
<feature type="transmembrane region" description="Helical" evidence="7">
    <location>
        <begin position="310"/>
        <end position="331"/>
    </location>
</feature>
<dbReference type="InterPro" id="IPR011701">
    <property type="entry name" value="MFS"/>
</dbReference>
<evidence type="ECO:0000313" key="10">
    <source>
        <dbReference type="Proteomes" id="UP001597059"/>
    </source>
</evidence>
<keyword evidence="3" id="KW-1003">Cell membrane</keyword>
<protein>
    <submittedName>
        <fullName evidence="9">MFS transporter</fullName>
    </submittedName>
</protein>
<comment type="subcellular location">
    <subcellularLocation>
        <location evidence="1">Cell membrane</location>
        <topology evidence="1">Multi-pass membrane protein</topology>
    </subcellularLocation>
</comment>
<feature type="transmembrane region" description="Helical" evidence="7">
    <location>
        <begin position="114"/>
        <end position="132"/>
    </location>
</feature>
<feature type="domain" description="Major facilitator superfamily (MFS) profile" evidence="8">
    <location>
        <begin position="18"/>
        <end position="403"/>
    </location>
</feature>
<dbReference type="Pfam" id="PF07690">
    <property type="entry name" value="MFS_1"/>
    <property type="match status" value="1"/>
</dbReference>
<dbReference type="PANTHER" id="PTHR23517">
    <property type="entry name" value="RESISTANCE PROTEIN MDTM, PUTATIVE-RELATED-RELATED"/>
    <property type="match status" value="1"/>
</dbReference>